<evidence type="ECO:0000313" key="3">
    <source>
        <dbReference type="Proteomes" id="UP000054549"/>
    </source>
</evidence>
<dbReference type="OrthoDB" id="28092at2759"/>
<feature type="region of interest" description="Disordered" evidence="1">
    <location>
        <begin position="538"/>
        <end position="607"/>
    </location>
</feature>
<organism evidence="2 3">
    <name type="scientific">Amanita muscaria (strain Koide BX008)</name>
    <dbReference type="NCBI Taxonomy" id="946122"/>
    <lineage>
        <taxon>Eukaryota</taxon>
        <taxon>Fungi</taxon>
        <taxon>Dikarya</taxon>
        <taxon>Basidiomycota</taxon>
        <taxon>Agaricomycotina</taxon>
        <taxon>Agaricomycetes</taxon>
        <taxon>Agaricomycetidae</taxon>
        <taxon>Agaricales</taxon>
        <taxon>Pluteineae</taxon>
        <taxon>Amanitaceae</taxon>
        <taxon>Amanita</taxon>
    </lineage>
</organism>
<feature type="compositionally biased region" description="Polar residues" evidence="1">
    <location>
        <begin position="538"/>
        <end position="551"/>
    </location>
</feature>
<protein>
    <submittedName>
        <fullName evidence="2">Uncharacterized protein</fullName>
    </submittedName>
</protein>
<sequence length="607" mass="67288">MSLHVPHQYRPRIAWLEDGQVKALTPDQVGFVKDLKDIDVGVSDYGYLVGWKKGAPTHIQKMVEDGMSIKAWGRMISSDEVHQIAFGGRYVARVYWFKKFQKAVVDLFLTVQIETQRHYFPFDPSSYDSIHHVSSLTIAPNPRVVISTSTGTVQSRLLSTTDAELLWNREEALSGISAAELVQLPEQQSTVALVRECEGFIGSLQRQLVQAQDLPHYLYHFFLRYTARSSSVSRPVTPVNSSELSRDPFGFRQLIIAVSLLRTLERFMPSTQSTARLCGAGSLDLDGLRRRGPTAAEEVTRPEVVLVTQRFAANTLVNTVIFHIDPLTGYDATISYKGHWGSGIFPAERDKGDCFSSYRSTFTLKMKKRRLRDKETGTSTKRVVGNGVELNDALNDRYAGYQTWTLSLPPNEKLQTQQDDVVQVFERKMSGVLTESTTRTCGLYVVDATKGTVIYRASLPAFTGFEGSKKVRMTSVEMYEGLAEQKTESLGMLMSSYNPDMRDVTDRTGLRHSATTSTNLNSKPAQDVAVPTLRTAATDSTFGSGASNRTGNLFGPDNAVDNYSQNRSDSDGNNSNAQAANGHQRTLAGNVNKQTMSRRTTSSSATT</sequence>
<proteinExistence type="predicted"/>
<dbReference type="Proteomes" id="UP000054549">
    <property type="component" value="Unassembled WGS sequence"/>
</dbReference>
<accession>A0A0C2WIV2</accession>
<dbReference type="AlphaFoldDB" id="A0A0C2WIV2"/>
<name>A0A0C2WIV2_AMAMK</name>
<dbReference type="STRING" id="946122.A0A0C2WIV2"/>
<feature type="compositionally biased region" description="Low complexity" evidence="1">
    <location>
        <begin position="597"/>
        <end position="607"/>
    </location>
</feature>
<gene>
    <name evidence="2" type="ORF">M378DRAFT_17435</name>
</gene>
<dbReference type="EMBL" id="KN818452">
    <property type="protein sequence ID" value="KIL56043.1"/>
    <property type="molecule type" value="Genomic_DNA"/>
</dbReference>
<evidence type="ECO:0000313" key="2">
    <source>
        <dbReference type="EMBL" id="KIL56043.1"/>
    </source>
</evidence>
<dbReference type="InParanoid" id="A0A0C2WIV2"/>
<dbReference type="HOGENOM" id="CLU_449740_0_0_1"/>
<keyword evidence="3" id="KW-1185">Reference proteome</keyword>
<reference evidence="2 3" key="1">
    <citation type="submission" date="2014-04" db="EMBL/GenBank/DDBJ databases">
        <title>Evolutionary Origins and Diversification of the Mycorrhizal Mutualists.</title>
        <authorList>
            <consortium name="DOE Joint Genome Institute"/>
            <consortium name="Mycorrhizal Genomics Consortium"/>
            <person name="Kohler A."/>
            <person name="Kuo A."/>
            <person name="Nagy L.G."/>
            <person name="Floudas D."/>
            <person name="Copeland A."/>
            <person name="Barry K.W."/>
            <person name="Cichocki N."/>
            <person name="Veneault-Fourrey C."/>
            <person name="LaButti K."/>
            <person name="Lindquist E.A."/>
            <person name="Lipzen A."/>
            <person name="Lundell T."/>
            <person name="Morin E."/>
            <person name="Murat C."/>
            <person name="Riley R."/>
            <person name="Ohm R."/>
            <person name="Sun H."/>
            <person name="Tunlid A."/>
            <person name="Henrissat B."/>
            <person name="Grigoriev I.V."/>
            <person name="Hibbett D.S."/>
            <person name="Martin F."/>
        </authorList>
    </citation>
    <scope>NUCLEOTIDE SEQUENCE [LARGE SCALE GENOMIC DNA]</scope>
    <source>
        <strain evidence="2 3">Koide BX008</strain>
    </source>
</reference>
<evidence type="ECO:0000256" key="1">
    <source>
        <dbReference type="SAM" id="MobiDB-lite"/>
    </source>
</evidence>
<feature type="compositionally biased region" description="Polar residues" evidence="1">
    <location>
        <begin position="561"/>
        <end position="595"/>
    </location>
</feature>